<keyword evidence="1" id="KW-0175">Coiled coil</keyword>
<evidence type="ECO:0000256" key="2">
    <source>
        <dbReference type="SAM" id="MobiDB-lite"/>
    </source>
</evidence>
<feature type="coiled-coil region" evidence="1">
    <location>
        <begin position="543"/>
        <end position="570"/>
    </location>
</feature>
<feature type="region of interest" description="Disordered" evidence="2">
    <location>
        <begin position="164"/>
        <end position="186"/>
    </location>
</feature>
<proteinExistence type="predicted"/>
<dbReference type="KEGG" id="clec:106666194"/>
<evidence type="ECO:0000313" key="4">
    <source>
        <dbReference type="Proteomes" id="UP000494040"/>
    </source>
</evidence>
<dbReference type="AlphaFoldDB" id="A0A8I6TE56"/>
<reference evidence="3" key="1">
    <citation type="submission" date="2022-01" db="UniProtKB">
        <authorList>
            <consortium name="EnsemblMetazoa"/>
        </authorList>
    </citation>
    <scope>IDENTIFICATION</scope>
</reference>
<evidence type="ECO:0000313" key="3">
    <source>
        <dbReference type="EnsemblMetazoa" id="XP_014248690.1"/>
    </source>
</evidence>
<dbReference type="GeneID" id="106666194"/>
<dbReference type="InterPro" id="IPR027871">
    <property type="entry name" value="DUF4603"/>
</dbReference>
<keyword evidence="4" id="KW-1185">Reference proteome</keyword>
<dbReference type="PANTHER" id="PTHR17611:SF3">
    <property type="entry name" value="DNA SEGMENT, CHR 5, ERATO DOI 579, EXPRESSED"/>
    <property type="match status" value="1"/>
</dbReference>
<dbReference type="RefSeq" id="XP_014248690.1">
    <property type="nucleotide sequence ID" value="XM_014393204.1"/>
</dbReference>
<dbReference type="Proteomes" id="UP000494040">
    <property type="component" value="Unassembled WGS sequence"/>
</dbReference>
<name>A0A8I6TE56_CIMLE</name>
<dbReference type="PANTHER" id="PTHR17611">
    <property type="entry name" value="DNA SEGMENT, CHR 5, ERATO DOI 579, EXPRESSED"/>
    <property type="match status" value="1"/>
</dbReference>
<protein>
    <submittedName>
        <fullName evidence="3">Uncharacterized protein</fullName>
    </submittedName>
</protein>
<dbReference type="OrthoDB" id="3247158at2759"/>
<organism evidence="3 4">
    <name type="scientific">Cimex lectularius</name>
    <name type="common">Bed bug</name>
    <name type="synonym">Acanthia lectularia</name>
    <dbReference type="NCBI Taxonomy" id="79782"/>
    <lineage>
        <taxon>Eukaryota</taxon>
        <taxon>Metazoa</taxon>
        <taxon>Ecdysozoa</taxon>
        <taxon>Arthropoda</taxon>
        <taxon>Hexapoda</taxon>
        <taxon>Insecta</taxon>
        <taxon>Pterygota</taxon>
        <taxon>Neoptera</taxon>
        <taxon>Paraneoptera</taxon>
        <taxon>Hemiptera</taxon>
        <taxon>Heteroptera</taxon>
        <taxon>Panheteroptera</taxon>
        <taxon>Cimicomorpha</taxon>
        <taxon>Cimicidae</taxon>
        <taxon>Cimex</taxon>
    </lineage>
</organism>
<dbReference type="OMA" id="KINPWIF"/>
<accession>A0A8I6TE56</accession>
<evidence type="ECO:0000256" key="1">
    <source>
        <dbReference type="SAM" id="Coils"/>
    </source>
</evidence>
<sequence>MKYRGVGTLPSSVAHWLEQQFEERGIDRVVYSRYISNLFQRNDEELTDIPVLAKGGELEGLVNEFWVKLKEADKDGNKCLKEKTNSEDIFNLELPLSAPDQSIKYYSAFPAVSKEHESFCLDTVWARNFNRHVGKKQEFEGSPKCSKRKDNKENVCGVMRSRMRSRSMVKQPGGNRHKMRSSAKSLDRKDDELIGCVKNEKKGRKCLNFVSNEVEGTAAKLSRTPGREKIDINEFDQDLPMDFQQLLQSPDDSSLYRHPKQNQPQPNFIQSGTNLTNSIWSERMEEDEMPTWDMNKWSDARSSILSSAWKLPFTYEKDVESTNLSLADEGSFFSFFGSSISNLKNTSLSEAFSNQLQDEKKTVVPKVLNKFQNENLLTSMRTHFRPIKYDGEAEPQGQGYIDGSTFLISTNLEQPNFKRSESGGLYLGSENKYYEFKRSDSAMSSADGCFVPKFKVYQSEKFCQTDDEDVQPSELEDNESSASNFFFPGDDQLAEDMVNSAEEEDQPAAIQVNGWVTTWPVSESGIWSNTQEKINPWIFDSGNAKLDNDIDGKNERYARLRNELTEEGEELLSDLSSIHLFLDPERMDDSNPIIQSQNCSPKMHIQPCSIKTGNISNEPFF</sequence>
<dbReference type="EnsemblMetazoa" id="XM_014393204.1">
    <property type="protein sequence ID" value="XP_014248690.1"/>
    <property type="gene ID" value="LOC106666194"/>
</dbReference>